<evidence type="ECO:0000313" key="3">
    <source>
        <dbReference type="Proteomes" id="UP000191661"/>
    </source>
</evidence>
<dbReference type="InterPro" id="IPR006626">
    <property type="entry name" value="PbH1"/>
</dbReference>
<keyword evidence="3" id="KW-1185">Reference proteome</keyword>
<dbReference type="SMART" id="SM00089">
    <property type="entry name" value="PKD"/>
    <property type="match status" value="1"/>
</dbReference>
<dbReference type="PROSITE" id="PS50093">
    <property type="entry name" value="PKD"/>
    <property type="match status" value="1"/>
</dbReference>
<name>A0A1V6N2M3_METAZ</name>
<evidence type="ECO:0000313" key="2">
    <source>
        <dbReference type="EMBL" id="OQD58904.1"/>
    </source>
</evidence>
<dbReference type="Pfam" id="PF18911">
    <property type="entry name" value="PKD_4"/>
    <property type="match status" value="1"/>
</dbReference>
<dbReference type="Gene3D" id="2.60.40.10">
    <property type="entry name" value="Immunoglobulins"/>
    <property type="match status" value="4"/>
</dbReference>
<dbReference type="InterPro" id="IPR013783">
    <property type="entry name" value="Ig-like_fold"/>
</dbReference>
<dbReference type="RefSeq" id="WP_080459969.1">
    <property type="nucleotide sequence ID" value="NZ_JXMW01000006.1"/>
</dbReference>
<dbReference type="InterPro" id="IPR000601">
    <property type="entry name" value="PKD_dom"/>
</dbReference>
<dbReference type="SUPFAM" id="SSF49299">
    <property type="entry name" value="PKD domain"/>
    <property type="match status" value="1"/>
</dbReference>
<dbReference type="InterPro" id="IPR018391">
    <property type="entry name" value="PQQ_b-propeller_rpt"/>
</dbReference>
<dbReference type="Pfam" id="PF07705">
    <property type="entry name" value="CARDB"/>
    <property type="match status" value="2"/>
</dbReference>
<accession>A0A1V6N2M3</accession>
<dbReference type="OrthoDB" id="78491at2157"/>
<dbReference type="InterPro" id="IPR011050">
    <property type="entry name" value="Pectin_lyase_fold/virulence"/>
</dbReference>
<dbReference type="Pfam" id="PF13290">
    <property type="entry name" value="CHB_HEX_C_1"/>
    <property type="match status" value="1"/>
</dbReference>
<comment type="caution">
    <text evidence="2">The sequence shown here is derived from an EMBL/GenBank/DDBJ whole genome shotgun (WGS) entry which is preliminary data.</text>
</comment>
<dbReference type="CDD" id="cd00146">
    <property type="entry name" value="PKD"/>
    <property type="match status" value="1"/>
</dbReference>
<dbReference type="InterPro" id="IPR022409">
    <property type="entry name" value="PKD/Chitinase_dom"/>
</dbReference>
<dbReference type="Gene3D" id="2.130.10.10">
    <property type="entry name" value="YVTN repeat-like/Quinoprotein amine dehydrogenase"/>
    <property type="match status" value="1"/>
</dbReference>
<dbReference type="InterPro" id="IPR011635">
    <property type="entry name" value="CARDB"/>
</dbReference>
<protein>
    <submittedName>
        <fullName evidence="2">Adhesin-like protein</fullName>
    </submittedName>
</protein>
<dbReference type="SMART" id="SM00564">
    <property type="entry name" value="PQQ"/>
    <property type="match status" value="6"/>
</dbReference>
<dbReference type="InterPro" id="IPR008964">
    <property type="entry name" value="Invasin/intimin_cell_adhesion"/>
</dbReference>
<dbReference type="Proteomes" id="UP000191661">
    <property type="component" value="Unassembled WGS sequence"/>
</dbReference>
<evidence type="ECO:0000259" key="1">
    <source>
        <dbReference type="PROSITE" id="PS50093"/>
    </source>
</evidence>
<dbReference type="InterPro" id="IPR012334">
    <property type="entry name" value="Pectin_lyas_fold"/>
</dbReference>
<dbReference type="Gene3D" id="2.160.20.10">
    <property type="entry name" value="Single-stranded right-handed beta-helix, Pectin lyase-like"/>
    <property type="match status" value="1"/>
</dbReference>
<dbReference type="SUPFAM" id="SSF49373">
    <property type="entry name" value="Invasin/intimin cell-adhesion fragments"/>
    <property type="match status" value="1"/>
</dbReference>
<organism evidence="2 3">
    <name type="scientific">Methanobrevibacter arboriphilus JCM 13429 = DSM 1125</name>
    <dbReference type="NCBI Taxonomy" id="1300164"/>
    <lineage>
        <taxon>Archaea</taxon>
        <taxon>Methanobacteriati</taxon>
        <taxon>Methanobacteriota</taxon>
        <taxon>Methanomada group</taxon>
        <taxon>Methanobacteria</taxon>
        <taxon>Methanobacteriales</taxon>
        <taxon>Methanobacteriaceae</taxon>
        <taxon>Methanobrevibacter</taxon>
    </lineage>
</organism>
<dbReference type="SMART" id="SM00710">
    <property type="entry name" value="PbH1"/>
    <property type="match status" value="12"/>
</dbReference>
<reference evidence="2 3" key="1">
    <citation type="submission" date="2014-12" db="EMBL/GenBank/DDBJ databases">
        <title>Genome sequence of Methanobrevibacter arboriphilicus DH1, DSM1125.</title>
        <authorList>
            <person name="Poehlein A."/>
            <person name="Thauer R.K."/>
            <person name="Seedorf H."/>
            <person name="Daniel R."/>
        </authorList>
    </citation>
    <scope>NUCLEOTIDE SEQUENCE [LARGE SCALE GENOMIC DNA]</scope>
    <source>
        <strain evidence="2 3">DH1</strain>
    </source>
</reference>
<feature type="domain" description="PKD" evidence="1">
    <location>
        <begin position="1306"/>
        <end position="1354"/>
    </location>
</feature>
<dbReference type="Gene3D" id="2.40.128.630">
    <property type="match status" value="1"/>
</dbReference>
<dbReference type="InterPro" id="IPR011047">
    <property type="entry name" value="Quinoprotein_ADH-like_sf"/>
</dbReference>
<dbReference type="SUPFAM" id="SSF51126">
    <property type="entry name" value="Pectin lyase-like"/>
    <property type="match status" value="1"/>
</dbReference>
<dbReference type="InterPro" id="IPR002372">
    <property type="entry name" value="PQQ_rpt_dom"/>
</dbReference>
<dbReference type="Pfam" id="PF13360">
    <property type="entry name" value="PQQ_2"/>
    <property type="match status" value="1"/>
</dbReference>
<dbReference type="InterPro" id="IPR035986">
    <property type="entry name" value="PKD_dom_sf"/>
</dbReference>
<gene>
    <name evidence="2" type="ORF">MBBAR_6c00140</name>
</gene>
<sequence length="1787" mass="200412">MKINNKTAFKKTIFIIILIAIFILNINYISAATINNETGSSLNEAIQNSTNNETILMEEGIYQRGVNSSDEHRDYGIIIDKNITIIGNSNSTIIDLTGKDSRAFNITKTGYLTLINITIRNSNQLGNKGGIIYNEGFLSLINCTFINNTLYGNLIDDNLSGGVIYNSGSNVLIENSSFINNKLISNNQTASGAVIYNNGDNLTIKNSIFNNNTISSSNSTVSGSVIYNSGHNFQIINNSFFNNTLSSSKGYGGVIYNNGNNFQISNSNFSKNTLSASTGYGGVIYNNGNSFQINNTNFFNNTHNSMGAGSPGYGGIIYNKGYDFQINNSNFSNTGLSAWFGYGGVIYNEGNNYLVENSYFKNNGINNGGGGAAGYGGIFYNTGDFLNLKNSYFINSIVSSGGGGAAAYGGVVYNTGNFLNISECYFTNSTVSSSGGGASSYGGVIFNIGNNSSFSLSNFTNTRITSGGASATSRGGAIYNEGNNLIVKNSYFLDNTISNDLGNTLYNKGQNISLNYNVIIDNYSKSVYNEQVNNTLNASYNWWGNNNGSRVLNCIVDNYYEITITNSDVLNKYTNDQFNFTYYFHLNNTNNTYGIDLLPYFNVEFFNNGGSIAEIPSKFDGRVANYSFTINLKHEFNNITIVTNKNMVYNIIFIYDTYIDYNNTSGFGNRLVNLSALLVNSKGNPISNQIINFYIDDTYLGSAITDKNGIAILSWLANKSGKLDIKVVLNKTTNYINSDNEGWLNITPSNFTIYIQNFTSKYNQYIIYNIYVFDKSIETLGLNGVLNIGIDGKDYYINIVNGYGMGSWLANKTGIINYTAYFHDPAYNDLNLKGHFNITNANANIIITNNTGTYNKNLIYYISATDGDLNLNGQLTITINGKNYYINIINGRGNGTYYANKTGIINYTAKFESYGYNSQTYKGYFNIVNSNVTNEENPFQQPTIDSDVIKWFYRIYIIGSPVVNGNIIYANAYNGTVYAFNRDGQIIFTYDTGSYLINSPTIGKSGTIYVVSWDNKLHALKPDGTLKWIFDAGDSNFGVSPITDENEIIYFTSQNGTLFAVNPNGTLKWKYQLHESYIYNYSSNYVEFRSGNMAIGPDGTVYVINNYREGNNNIFKTTLLAINNNGTFKWEYQLEQKYSIASYNTPIVGKDGIIYLTANDGSDKKEGCSVYAITSVGTLKWKWNSDKTVQQAYGIYLTHNGTAYIMFEDKLRAFYNGNLIWEFDHGGVSEGYLAPIVDNDGIIYIGTKNGLFVINPDGTLKWNKTTDSITSSIAIGKDGTIYFIDNKKIYALNKPQANFTITIEKLKVEFNDNSKGNNFEYYWDFGDGTTSTEYNPTHRYKDYGTYTITLKIKNQEFEDTIQKTINLKEILPPTIKSNIPSGKYNSAINIKFTSDSETNVMYYTINGGEPIIGINKYSGQTINLNKTTTIKIIAIDIYNNTSPVYTYIFNIELPKNNTTKNTTKIYKSDLIISKITYSKGYYYFKIINKGNKTSQTSKMLLKYNKKYYKTITIPKIYAGDSKTIKSKFYAKLLHKTKYAYLNYNKKLIESNYKNNKVKFKTKYTLKNPKPDLILLKIERIYPTGSHANDPKYYNTTIYNCTIKNQGDANSGPTKMKVSISSTMYKIVNIPSIAKGKTIGYILFFFNQSSHLNYTNNNHKTKTVELNYDKKVTESTYTNNKITFKESYLRYKPDLQVTSIKRSGNTYSVKIKNKGTGDSTASKLMIWYSDTKYKIISVPAIKKGTTKLIKINFYKYSTHKNIYKYINLNYDRMVTESNYNNNIIKFKI</sequence>
<proteinExistence type="predicted"/>
<dbReference type="InterPro" id="IPR015943">
    <property type="entry name" value="WD40/YVTN_repeat-like_dom_sf"/>
</dbReference>
<dbReference type="SUPFAM" id="SSF50998">
    <property type="entry name" value="Quinoprotein alcohol dehydrogenase-like"/>
    <property type="match status" value="1"/>
</dbReference>
<dbReference type="InterPro" id="IPR059177">
    <property type="entry name" value="GH29D-like_dom"/>
</dbReference>
<dbReference type="EMBL" id="JXMW01000006">
    <property type="protein sequence ID" value="OQD58904.1"/>
    <property type="molecule type" value="Genomic_DNA"/>
</dbReference>